<proteinExistence type="inferred from homology"/>
<evidence type="ECO:0000256" key="4">
    <source>
        <dbReference type="ARBA" id="ARBA00049661"/>
    </source>
</evidence>
<dbReference type="PIRSF" id="PIRSF016578">
    <property type="entry name" value="HsaA"/>
    <property type="match status" value="1"/>
</dbReference>
<name>A0A1A2TGY9_MYCNT</name>
<comment type="similarity">
    <text evidence="4">Belongs to the HpaH/HsaA monooxygenase family.</text>
</comment>
<organism evidence="7 8">
    <name type="scientific">Mycobacterium mantenii</name>
    <dbReference type="NCBI Taxonomy" id="560555"/>
    <lineage>
        <taxon>Bacteria</taxon>
        <taxon>Bacillati</taxon>
        <taxon>Actinomycetota</taxon>
        <taxon>Actinomycetes</taxon>
        <taxon>Mycobacteriales</taxon>
        <taxon>Mycobacteriaceae</taxon>
        <taxon>Mycobacterium</taxon>
        <taxon>Mycobacterium avium complex (MAC)</taxon>
    </lineage>
</organism>
<dbReference type="InterPro" id="IPR036250">
    <property type="entry name" value="AcylCo_DH-like_C"/>
</dbReference>
<evidence type="ECO:0000256" key="3">
    <source>
        <dbReference type="ARBA" id="ARBA00023002"/>
    </source>
</evidence>
<dbReference type="SUPFAM" id="SSF56645">
    <property type="entry name" value="Acyl-CoA dehydrogenase NM domain-like"/>
    <property type="match status" value="1"/>
</dbReference>
<accession>A0A1A2TGY9</accession>
<dbReference type="InterPro" id="IPR009100">
    <property type="entry name" value="AcylCoA_DH/oxidase_NM_dom_sf"/>
</dbReference>
<reference evidence="7 8" key="1">
    <citation type="submission" date="2016-06" db="EMBL/GenBank/DDBJ databases">
        <authorList>
            <person name="Kjaerup R.B."/>
            <person name="Dalgaard T.S."/>
            <person name="Juul-Madsen H.R."/>
        </authorList>
    </citation>
    <scope>NUCLEOTIDE SEQUENCE [LARGE SCALE GENOMIC DNA]</scope>
    <source>
        <strain evidence="7 8">E152</strain>
    </source>
</reference>
<dbReference type="Gene3D" id="1.20.140.10">
    <property type="entry name" value="Butyryl-CoA Dehydrogenase, subunit A, domain 3"/>
    <property type="match status" value="1"/>
</dbReference>
<dbReference type="GO" id="GO:0050660">
    <property type="term" value="F:flavin adenine dinucleotide binding"/>
    <property type="evidence" value="ECO:0007669"/>
    <property type="project" value="InterPro"/>
</dbReference>
<dbReference type="Gene3D" id="2.40.110.10">
    <property type="entry name" value="Butyryl-CoA Dehydrogenase, subunit A, domain 2"/>
    <property type="match status" value="1"/>
</dbReference>
<dbReference type="GO" id="GO:0005737">
    <property type="term" value="C:cytoplasm"/>
    <property type="evidence" value="ECO:0007669"/>
    <property type="project" value="TreeGrafter"/>
</dbReference>
<evidence type="ECO:0000313" key="8">
    <source>
        <dbReference type="Proteomes" id="UP000092389"/>
    </source>
</evidence>
<sequence length="400" mass="43242">MVTIVDRVSSADAPGAAVAGTARGFVPRIRALARQMELARRLDDDLVDDMDAAGLFSVIVPKRWGGAGLGPHELNEVAEIIAAGDVSTAWVTVFYNLHSWFLCRYPREVQEELFANGPSVRSAAILSQPGTAERSGGQLRVNGSWGYATGILHASHALVPVIIGDDKELQWAILPREQLDIADDWDVASMAATGSVTITAVDAVVPDSWAILFGAAMSANDHPGTFHEDEVVHLPFSALRYGLSSLCVGALDAAVEISRERLNSSSGVNSPPRIERPAARLRWLNAFQTAHIMRLVRDAATEDVLQTARRGRPQTLEEEARAGLQGATILHTVRDTLRDLVDGNGSSGYRSDNQLRRMSSDIAMLSTHAVHGEYDVMMDRHARWLLGMGLAPGDPGARMT</sequence>
<evidence type="ECO:0000259" key="5">
    <source>
        <dbReference type="Pfam" id="PF02771"/>
    </source>
</evidence>
<dbReference type="InterPro" id="IPR046373">
    <property type="entry name" value="Acyl-CoA_Oxase/DH_mid-dom_sf"/>
</dbReference>
<gene>
    <name evidence="7" type="ORF">A5683_22020</name>
</gene>
<dbReference type="PANTHER" id="PTHR48083:SF19">
    <property type="entry name" value="FLAVIN-DEPENDENT MONOOXYGENASE, OXYGENASE SUBUNIT HSAA"/>
    <property type="match status" value="1"/>
</dbReference>
<dbReference type="SUPFAM" id="SSF47203">
    <property type="entry name" value="Acyl-CoA dehydrogenase C-terminal domain-like"/>
    <property type="match status" value="1"/>
</dbReference>
<evidence type="ECO:0000256" key="1">
    <source>
        <dbReference type="ARBA" id="ARBA00022630"/>
    </source>
</evidence>
<feature type="domain" description="Acyl-CoA dehydrogenase C-terminal" evidence="6">
    <location>
        <begin position="249"/>
        <end position="371"/>
    </location>
</feature>
<dbReference type="GO" id="GO:0033539">
    <property type="term" value="P:fatty acid beta-oxidation using acyl-CoA dehydrogenase"/>
    <property type="evidence" value="ECO:0007669"/>
    <property type="project" value="TreeGrafter"/>
</dbReference>
<dbReference type="AlphaFoldDB" id="A0A1A2TGY9"/>
<dbReference type="Pfam" id="PF08028">
    <property type="entry name" value="Acyl-CoA_dh_2"/>
    <property type="match status" value="1"/>
</dbReference>
<dbReference type="GO" id="GO:0003995">
    <property type="term" value="F:acyl-CoA dehydrogenase activity"/>
    <property type="evidence" value="ECO:0007669"/>
    <property type="project" value="TreeGrafter"/>
</dbReference>
<keyword evidence="1" id="KW-0285">Flavoprotein</keyword>
<protein>
    <recommendedName>
        <fullName evidence="9">Acyl-CoA dehydrogenase</fullName>
    </recommendedName>
</protein>
<dbReference type="Gene3D" id="1.10.540.10">
    <property type="entry name" value="Acyl-CoA dehydrogenase/oxidase, N-terminal domain"/>
    <property type="match status" value="1"/>
</dbReference>
<dbReference type="Pfam" id="PF02771">
    <property type="entry name" value="Acyl-CoA_dh_N"/>
    <property type="match status" value="1"/>
</dbReference>
<dbReference type="EMBL" id="LZJU01000083">
    <property type="protein sequence ID" value="OBH75693.1"/>
    <property type="molecule type" value="Genomic_DNA"/>
</dbReference>
<dbReference type="InterPro" id="IPR013107">
    <property type="entry name" value="Acyl-CoA_DH_C"/>
</dbReference>
<evidence type="ECO:0000259" key="6">
    <source>
        <dbReference type="Pfam" id="PF08028"/>
    </source>
</evidence>
<evidence type="ECO:0000313" key="7">
    <source>
        <dbReference type="EMBL" id="OBH75693.1"/>
    </source>
</evidence>
<dbReference type="PANTHER" id="PTHR48083">
    <property type="entry name" value="MEDIUM-CHAIN SPECIFIC ACYL-COA DEHYDROGENASE, MITOCHONDRIAL-RELATED"/>
    <property type="match status" value="1"/>
</dbReference>
<comment type="caution">
    <text evidence="7">The sequence shown here is derived from an EMBL/GenBank/DDBJ whole genome shotgun (WGS) entry which is preliminary data.</text>
</comment>
<accession>A0A1A2TJW5</accession>
<keyword evidence="2" id="KW-0274">FAD</keyword>
<dbReference type="Proteomes" id="UP000092389">
    <property type="component" value="Unassembled WGS sequence"/>
</dbReference>
<evidence type="ECO:0008006" key="9">
    <source>
        <dbReference type="Google" id="ProtNLM"/>
    </source>
</evidence>
<evidence type="ECO:0000256" key="2">
    <source>
        <dbReference type="ARBA" id="ARBA00022827"/>
    </source>
</evidence>
<dbReference type="OrthoDB" id="3404950at2"/>
<dbReference type="InterPro" id="IPR013786">
    <property type="entry name" value="AcylCoA_DH/ox_N"/>
</dbReference>
<feature type="domain" description="Acyl-CoA dehydrogenase/oxidase N-terminal" evidence="5">
    <location>
        <begin position="21"/>
        <end position="110"/>
    </location>
</feature>
<dbReference type="GO" id="GO:0016712">
    <property type="term" value="F:oxidoreductase activity, acting on paired donors, with incorporation or reduction of molecular oxygen, reduced flavin or flavoprotein as one donor, and incorporation of one atom of oxygen"/>
    <property type="evidence" value="ECO:0007669"/>
    <property type="project" value="TreeGrafter"/>
</dbReference>
<keyword evidence="3" id="KW-0560">Oxidoreductase</keyword>
<dbReference type="InterPro" id="IPR037069">
    <property type="entry name" value="AcylCoA_DH/ox_N_sf"/>
</dbReference>
<dbReference type="InterPro" id="IPR050741">
    <property type="entry name" value="Acyl-CoA_dehydrogenase"/>
</dbReference>